<protein>
    <submittedName>
        <fullName evidence="1">Uncharacterized protein</fullName>
    </submittedName>
</protein>
<comment type="caution">
    <text evidence="1">The sequence shown here is derived from an EMBL/GenBank/DDBJ whole genome shotgun (WGS) entry which is preliminary data.</text>
</comment>
<gene>
    <name evidence="1" type="ORF">KIK155_LOCUS25757</name>
</gene>
<evidence type="ECO:0000313" key="1">
    <source>
        <dbReference type="EMBL" id="CAF3687500.1"/>
    </source>
</evidence>
<dbReference type="EMBL" id="CAJNYV010004684">
    <property type="protein sequence ID" value="CAF3687500.1"/>
    <property type="molecule type" value="Genomic_DNA"/>
</dbReference>
<sequence>MKSAFADAETKLRGCFNWQAQSYDNILMMHESYTRANIQQASNRIDFDAIINQFKPILSELINQALATMLGGRASIDIAAVLNGFLEEVTKPLLGIGQHFPNQRLAAGLDGLGSLGRARAISDLFATLSQQIGNAVTVAQGVLTGALDSLVSLGSNILDASKPHWEHLHGSITDGQ</sequence>
<organism evidence="1 2">
    <name type="scientific">Rotaria socialis</name>
    <dbReference type="NCBI Taxonomy" id="392032"/>
    <lineage>
        <taxon>Eukaryota</taxon>
        <taxon>Metazoa</taxon>
        <taxon>Spiralia</taxon>
        <taxon>Gnathifera</taxon>
        <taxon>Rotifera</taxon>
        <taxon>Eurotatoria</taxon>
        <taxon>Bdelloidea</taxon>
        <taxon>Philodinida</taxon>
        <taxon>Philodinidae</taxon>
        <taxon>Rotaria</taxon>
    </lineage>
</organism>
<evidence type="ECO:0000313" key="2">
    <source>
        <dbReference type="Proteomes" id="UP000663865"/>
    </source>
</evidence>
<accession>A0A818U6P6</accession>
<dbReference type="Proteomes" id="UP000663865">
    <property type="component" value="Unassembled WGS sequence"/>
</dbReference>
<proteinExistence type="predicted"/>
<reference evidence="1" key="1">
    <citation type="submission" date="2021-02" db="EMBL/GenBank/DDBJ databases">
        <authorList>
            <person name="Nowell W R."/>
        </authorList>
    </citation>
    <scope>NUCLEOTIDE SEQUENCE</scope>
</reference>
<dbReference type="AlphaFoldDB" id="A0A818U6P6"/>
<name>A0A818U6P6_9BILA</name>